<proteinExistence type="predicted"/>
<dbReference type="Proteomes" id="UP000016223">
    <property type="component" value="Chromosome 2"/>
</dbReference>
<gene>
    <name evidence="1" type="ORF">VAPA_2c10020</name>
</gene>
<evidence type="ECO:0000313" key="1">
    <source>
        <dbReference type="EMBL" id="AGU53558.1"/>
    </source>
</evidence>
<dbReference type="AlphaFoldDB" id="T1XLS8"/>
<reference evidence="1 2" key="1">
    <citation type="submission" date="2012-10" db="EMBL/GenBank/DDBJ databases">
        <title>Genome sequence of Variovorax paradoxus B4.</title>
        <authorList>
            <person name="Schuldes J."/>
            <person name="Brandt U."/>
            <person name="Hiessl S."/>
            <person name="Wuebbeler J.H."/>
            <person name="Thuermer A."/>
            <person name="Steinbuechel A."/>
            <person name="Daniel R."/>
        </authorList>
    </citation>
    <scope>NUCLEOTIDE SEQUENCE [LARGE SCALE GENOMIC DNA]</scope>
    <source>
        <strain evidence="1 2">B4</strain>
    </source>
</reference>
<organism evidence="1 2">
    <name type="scientific">Variovorax paradoxus B4</name>
    <dbReference type="NCBI Taxonomy" id="1246301"/>
    <lineage>
        <taxon>Bacteria</taxon>
        <taxon>Pseudomonadati</taxon>
        <taxon>Pseudomonadota</taxon>
        <taxon>Betaproteobacteria</taxon>
        <taxon>Burkholderiales</taxon>
        <taxon>Comamonadaceae</taxon>
        <taxon>Variovorax</taxon>
    </lineage>
</organism>
<name>T1XLS8_VARPD</name>
<dbReference type="KEGG" id="vpd:VAPA_2c10020"/>
<sequence length="95" mass="11092">MGPGLAGANGGFLRYASAFLLLDELDFALYWTSAHFARGWHVLEVEEGGWLDEESQLQEHVNPRREMAYRRWECMRQCLWFHGPSNREGLMETRC</sequence>
<dbReference type="HOGENOM" id="CLU_2371917_0_0_4"/>
<dbReference type="EMBL" id="CP003912">
    <property type="protein sequence ID" value="AGU53558.1"/>
    <property type="molecule type" value="Genomic_DNA"/>
</dbReference>
<evidence type="ECO:0000313" key="2">
    <source>
        <dbReference type="Proteomes" id="UP000016223"/>
    </source>
</evidence>
<accession>T1XLS8</accession>
<protein>
    <submittedName>
        <fullName evidence="1">Uncharacterized protein</fullName>
    </submittedName>
</protein>